<dbReference type="AlphaFoldDB" id="A0A167ZWJ1"/>
<organism evidence="2 3">
    <name type="scientific">Niveomyces insectorum RCEF 264</name>
    <dbReference type="NCBI Taxonomy" id="1081102"/>
    <lineage>
        <taxon>Eukaryota</taxon>
        <taxon>Fungi</taxon>
        <taxon>Dikarya</taxon>
        <taxon>Ascomycota</taxon>
        <taxon>Pezizomycotina</taxon>
        <taxon>Sordariomycetes</taxon>
        <taxon>Hypocreomycetidae</taxon>
        <taxon>Hypocreales</taxon>
        <taxon>Cordycipitaceae</taxon>
        <taxon>Niveomyces</taxon>
    </lineage>
</organism>
<feature type="compositionally biased region" description="Low complexity" evidence="1">
    <location>
        <begin position="23"/>
        <end position="34"/>
    </location>
</feature>
<dbReference type="Pfam" id="PF12855">
    <property type="entry name" value="Ecl1"/>
    <property type="match status" value="1"/>
</dbReference>
<proteinExistence type="predicted"/>
<dbReference type="STRING" id="1081102.A0A167ZWJ1"/>
<sequence>MHHSRRKSGHGLPNTSMTDVRKAAAATGDASGSSSRHRSSKHASNSNGTSTSRRSGGGSQPTTRHSKSTTTSSRDAEPTFDEDYWYDDERESFPQFCMTCDKQFVTKDDRLLYCSEACRDYDQQYGASISTQHFKDSYANHSSSSRTYSVYYNDNTEPRDIIPRAAPSRPSSTYFSLPTSSAAAGAKASVSASTAASTSSSAIAALRSLSLRDASPPSPPLPSSASGIWPFSHRSTAASPSTSYGRPSGPVYAATYDQGYYRTGAPNYYAPDAGQSSAGLGTERPLPIRRPGSYSRPKSIELVTPLLGQ</sequence>
<comment type="caution">
    <text evidence="2">The sequence shown here is derived from an EMBL/GenBank/DDBJ whole genome shotgun (WGS) entry which is preliminary data.</text>
</comment>
<keyword evidence="3" id="KW-1185">Reference proteome</keyword>
<reference evidence="2 3" key="1">
    <citation type="journal article" date="2016" name="Genome Biol. Evol.">
        <title>Divergent and convergent evolution of fungal pathogenicity.</title>
        <authorList>
            <person name="Shang Y."/>
            <person name="Xiao G."/>
            <person name="Zheng P."/>
            <person name="Cen K."/>
            <person name="Zhan S."/>
            <person name="Wang C."/>
        </authorList>
    </citation>
    <scope>NUCLEOTIDE SEQUENCE [LARGE SCALE GENOMIC DNA]</scope>
    <source>
        <strain evidence="2 3">RCEF 264</strain>
    </source>
</reference>
<dbReference type="Proteomes" id="UP000076874">
    <property type="component" value="Unassembled WGS sequence"/>
</dbReference>
<feature type="region of interest" description="Disordered" evidence="1">
    <location>
        <begin position="1"/>
        <end position="80"/>
    </location>
</feature>
<dbReference type="InterPro" id="IPR024368">
    <property type="entry name" value="Ecl1/2/3"/>
</dbReference>
<protein>
    <recommendedName>
        <fullName evidence="4">Life-span regulatory factor</fullName>
    </recommendedName>
</protein>
<evidence type="ECO:0000313" key="3">
    <source>
        <dbReference type="Proteomes" id="UP000076874"/>
    </source>
</evidence>
<evidence type="ECO:0000256" key="1">
    <source>
        <dbReference type="SAM" id="MobiDB-lite"/>
    </source>
</evidence>
<evidence type="ECO:0008006" key="4">
    <source>
        <dbReference type="Google" id="ProtNLM"/>
    </source>
</evidence>
<dbReference type="OrthoDB" id="3599883at2759"/>
<evidence type="ECO:0000313" key="2">
    <source>
        <dbReference type="EMBL" id="OAA67981.1"/>
    </source>
</evidence>
<dbReference type="EMBL" id="AZHD01000001">
    <property type="protein sequence ID" value="OAA67981.1"/>
    <property type="molecule type" value="Genomic_DNA"/>
</dbReference>
<gene>
    <name evidence="2" type="ORF">SPI_00176</name>
</gene>
<name>A0A167ZWJ1_9HYPO</name>
<feature type="compositionally biased region" description="Low complexity" evidence="1">
    <location>
        <begin position="42"/>
        <end position="54"/>
    </location>
</feature>
<accession>A0A167ZWJ1</accession>
<feature type="region of interest" description="Disordered" evidence="1">
    <location>
        <begin position="272"/>
        <end position="309"/>
    </location>
</feature>